<dbReference type="InterPro" id="IPR031100">
    <property type="entry name" value="LOG_fam"/>
</dbReference>
<dbReference type="InterPro" id="IPR052341">
    <property type="entry name" value="LOG_family_nucleotidases"/>
</dbReference>
<dbReference type="Proteomes" id="UP001165085">
    <property type="component" value="Unassembled WGS sequence"/>
</dbReference>
<accession>A0A9W7DZK2</accession>
<reference evidence="2" key="1">
    <citation type="journal article" date="2023" name="Commun. Biol.">
        <title>Genome analysis of Parmales, the sister group of diatoms, reveals the evolutionary specialization of diatoms from phago-mixotrophs to photoautotrophs.</title>
        <authorList>
            <person name="Ban H."/>
            <person name="Sato S."/>
            <person name="Yoshikawa S."/>
            <person name="Yamada K."/>
            <person name="Nakamura Y."/>
            <person name="Ichinomiya M."/>
            <person name="Sato N."/>
            <person name="Blanc-Mathieu R."/>
            <person name="Endo H."/>
            <person name="Kuwata A."/>
            <person name="Ogata H."/>
        </authorList>
    </citation>
    <scope>NUCLEOTIDE SEQUENCE [LARGE SCALE GENOMIC DNA]</scope>
    <source>
        <strain evidence="2">NIES 3701</strain>
    </source>
</reference>
<dbReference type="PANTHER" id="PTHR43393:SF3">
    <property type="entry name" value="LYSINE DECARBOXYLASE-LIKE PROTEIN"/>
    <property type="match status" value="1"/>
</dbReference>
<dbReference type="SUPFAM" id="SSF102405">
    <property type="entry name" value="MCP/YpsA-like"/>
    <property type="match status" value="1"/>
</dbReference>
<organism evidence="1 2">
    <name type="scientific">Triparma strigata</name>
    <dbReference type="NCBI Taxonomy" id="1606541"/>
    <lineage>
        <taxon>Eukaryota</taxon>
        <taxon>Sar</taxon>
        <taxon>Stramenopiles</taxon>
        <taxon>Ochrophyta</taxon>
        <taxon>Bolidophyceae</taxon>
        <taxon>Parmales</taxon>
        <taxon>Triparmaceae</taxon>
        <taxon>Triparma</taxon>
    </lineage>
</organism>
<dbReference type="OrthoDB" id="414463at2759"/>
<proteinExistence type="predicted"/>
<evidence type="ECO:0000313" key="2">
    <source>
        <dbReference type="Proteomes" id="UP001165085"/>
    </source>
</evidence>
<dbReference type="GO" id="GO:0005829">
    <property type="term" value="C:cytosol"/>
    <property type="evidence" value="ECO:0007669"/>
    <property type="project" value="TreeGrafter"/>
</dbReference>
<comment type="caution">
    <text evidence="1">The sequence shown here is derived from an EMBL/GenBank/DDBJ whole genome shotgun (WGS) entry which is preliminary data.</text>
</comment>
<gene>
    <name evidence="1" type="ORF">TrST_g8751</name>
</gene>
<sequence length="285" mass="32254">MDKLGPKPTKAYKSSEFLGSREARQIRVLCEMNETESRLKSNGIEGTVLFFGSARSRTRADFEIKLKAMEEAGEDTSRFVKTRFMCEYHEKLILLSSKVARLLEQERFKTIGILTGGGPGMMEAANEGAFAVNQNKSIGMGISLPFEPSLNPYVTPELAFEYHYFFTRKFWMVYQAMALIVAPGGVGTMDELFEVMTLQQCGKIKNKFPIILFGKSYWQTVVNWDYLVECGTVAQSDVDSLFFTDDVDEAFEKIQKGLEEQVAKGSYIHGFRSREGTPKKKQKLV</sequence>
<keyword evidence="2" id="KW-1185">Reference proteome</keyword>
<dbReference type="EMBL" id="BRXY01000068">
    <property type="protein sequence ID" value="GMH60902.1"/>
    <property type="molecule type" value="Genomic_DNA"/>
</dbReference>
<evidence type="ECO:0000313" key="1">
    <source>
        <dbReference type="EMBL" id="GMH60902.1"/>
    </source>
</evidence>
<evidence type="ECO:0008006" key="3">
    <source>
        <dbReference type="Google" id="ProtNLM"/>
    </source>
</evidence>
<dbReference type="Pfam" id="PF03641">
    <property type="entry name" value="Lysine_decarbox"/>
    <property type="match status" value="1"/>
</dbReference>
<name>A0A9W7DZK2_9STRA</name>
<dbReference type="AlphaFoldDB" id="A0A9W7DZK2"/>
<dbReference type="PANTHER" id="PTHR43393">
    <property type="entry name" value="CYTOKININ RIBOSIDE 5'-MONOPHOSPHATE PHOSPHORIBOHYDROLASE"/>
    <property type="match status" value="1"/>
</dbReference>
<dbReference type="Gene3D" id="3.40.50.450">
    <property type="match status" value="1"/>
</dbReference>
<protein>
    <recommendedName>
        <fullName evidence="3">Cytokinin riboside 5'-monophosphate phosphoribohydrolase</fullName>
    </recommendedName>
</protein>